<dbReference type="BioCyc" id="IAGG583356:GHAH-417-MONOMER"/>
<dbReference type="GO" id="GO:0000287">
    <property type="term" value="F:magnesium ion binding"/>
    <property type="evidence" value="ECO:0007669"/>
    <property type="project" value="TreeGrafter"/>
</dbReference>
<dbReference type="PANTHER" id="PTHR10000:SF8">
    <property type="entry name" value="HAD SUPERFAMILY HYDROLASE-LIKE, TYPE 3"/>
    <property type="match status" value="1"/>
</dbReference>
<dbReference type="PANTHER" id="PTHR10000">
    <property type="entry name" value="PHOSPHOSERINE PHOSPHATASE"/>
    <property type="match status" value="1"/>
</dbReference>
<dbReference type="Gene3D" id="3.40.50.1000">
    <property type="entry name" value="HAD superfamily/HAD-like"/>
    <property type="match status" value="1"/>
</dbReference>
<dbReference type="InterPro" id="IPR023214">
    <property type="entry name" value="HAD_sf"/>
</dbReference>
<keyword evidence="2" id="KW-0378">Hydrolase</keyword>
<dbReference type="Proteomes" id="UP000001304">
    <property type="component" value="Chromosome"/>
</dbReference>
<dbReference type="STRING" id="583356.Igag_0413"/>
<proteinExistence type="predicted"/>
<dbReference type="EC" id="3.1.3.18" evidence="1"/>
<keyword evidence="3" id="KW-1185">Reference proteome</keyword>
<dbReference type="AlphaFoldDB" id="E0SRH7"/>
<dbReference type="GO" id="GO:0008967">
    <property type="term" value="F:phosphoglycolate phosphatase activity"/>
    <property type="evidence" value="ECO:0007669"/>
    <property type="project" value="UniProtKB-UniRule"/>
</dbReference>
<dbReference type="InterPro" id="IPR006379">
    <property type="entry name" value="HAD-SF_hydro_IIB"/>
</dbReference>
<dbReference type="HOGENOM" id="CLU_044146_2_0_2"/>
<dbReference type="EMBL" id="CP002098">
    <property type="protein sequence ID" value="ADM27252.1"/>
    <property type="molecule type" value="Genomic_DNA"/>
</dbReference>
<evidence type="ECO:0000313" key="2">
    <source>
        <dbReference type="EMBL" id="ADM27252.1"/>
    </source>
</evidence>
<dbReference type="KEGG" id="iag:Igag_0413"/>
<dbReference type="NCBIfam" id="TIGR01484">
    <property type="entry name" value="HAD-SF-IIB"/>
    <property type="match status" value="1"/>
</dbReference>
<dbReference type="SUPFAM" id="SSF56784">
    <property type="entry name" value="HAD-like"/>
    <property type="match status" value="1"/>
</dbReference>
<gene>
    <name evidence="2" type="ordered locus">Igag_0413</name>
</gene>
<accession>E0SRH7</accession>
<protein>
    <recommendedName>
        <fullName evidence="1">Phosphoglycolate phosphatase</fullName>
        <ecNumber evidence="1">3.1.3.18</ecNumber>
    </recommendedName>
</protein>
<evidence type="ECO:0000256" key="1">
    <source>
        <dbReference type="NCBIfam" id="TIGR01487"/>
    </source>
</evidence>
<sequence>MIAINNIDDLINYILKKFNNSKPTLIATDLDGTLTIDRNSYRLDLEAMEILRELNTMGISICIASAADFQTVSAISKYIVSSNIFIAENGCIAFDGYSIIEIAKRSTDDIVKEILERFALKEPLNNRFRLYDKALLIPSNIDPKEIEGIARYIEDRYPYVKVRYSGYALHITPKECSKGRALEVLAIRRGIDLSRAIAIGDSEVDIDMLKAVGIGIAVGDADEKLKKIADVVIDQKASSASKILFKAIKSILSLI</sequence>
<evidence type="ECO:0000313" key="3">
    <source>
        <dbReference type="Proteomes" id="UP000001304"/>
    </source>
</evidence>
<name>E0SRH7_IGNAA</name>
<reference evidence="2 3" key="1">
    <citation type="journal article" date="2010" name="Stand. Genomic Sci.">
        <title>Complete genome sequence of Ignisphaera aggregans type strain (AQ1.S1).</title>
        <authorList>
            <person name="Goker M."/>
            <person name="Held B."/>
            <person name="Lapidus A."/>
            <person name="Nolan M."/>
            <person name="Spring S."/>
            <person name="Yasawong M."/>
            <person name="Lucas S."/>
            <person name="Glavina Del Rio T."/>
            <person name="Tice H."/>
            <person name="Cheng J.F."/>
            <person name="Goodwin L."/>
            <person name="Tapia R."/>
            <person name="Pitluck S."/>
            <person name="Liolios K."/>
            <person name="Ivanova N."/>
            <person name="Mavromatis K."/>
            <person name="Mikhailova N."/>
            <person name="Pati A."/>
            <person name="Chen A."/>
            <person name="Palaniappan K."/>
            <person name="Brambilla E."/>
            <person name="Land M."/>
            <person name="Hauser L."/>
            <person name="Chang Y.J."/>
            <person name="Jeffries C.D."/>
            <person name="Brettin T."/>
            <person name="Detter J.C."/>
            <person name="Han C."/>
            <person name="Rohde M."/>
            <person name="Sikorski J."/>
            <person name="Woyke T."/>
            <person name="Bristow J."/>
            <person name="Eisen J.A."/>
            <person name="Markowitz V."/>
            <person name="Hugenholtz P."/>
            <person name="Kyrpides N.C."/>
            <person name="Klenk H.P."/>
        </authorList>
    </citation>
    <scope>NUCLEOTIDE SEQUENCE [LARGE SCALE GENOMIC DNA]</scope>
    <source>
        <strain evidence="3">DSM 17230 / JCM 13409 / AQ1.S1</strain>
    </source>
</reference>
<dbReference type="GO" id="GO:0005829">
    <property type="term" value="C:cytosol"/>
    <property type="evidence" value="ECO:0007669"/>
    <property type="project" value="TreeGrafter"/>
</dbReference>
<dbReference type="Gene3D" id="3.90.1070.10">
    <property type="match status" value="1"/>
</dbReference>
<dbReference type="InterPro" id="IPR036412">
    <property type="entry name" value="HAD-like_sf"/>
</dbReference>
<dbReference type="NCBIfam" id="TIGR01487">
    <property type="entry name" value="Pglycolate_arch"/>
    <property type="match status" value="1"/>
</dbReference>
<organism evidence="2 3">
    <name type="scientific">Ignisphaera aggregans (strain DSM 17230 / JCM 13409 / AQ1.S1)</name>
    <dbReference type="NCBI Taxonomy" id="583356"/>
    <lineage>
        <taxon>Archaea</taxon>
        <taxon>Thermoproteota</taxon>
        <taxon>Thermoprotei</taxon>
        <taxon>Desulfurococcales</taxon>
        <taxon>Desulfurococcaceae</taxon>
        <taxon>Ignisphaera</taxon>
    </lineage>
</organism>
<dbReference type="Pfam" id="PF08282">
    <property type="entry name" value="Hydrolase_3"/>
    <property type="match status" value="2"/>
</dbReference>